<dbReference type="GO" id="GO:0006952">
    <property type="term" value="P:defense response"/>
    <property type="evidence" value="ECO:0007669"/>
    <property type="project" value="UniProtKB-KW"/>
</dbReference>
<keyword evidence="3" id="KW-0677">Repeat</keyword>
<feature type="non-terminal residue" evidence="9">
    <location>
        <position position="1"/>
    </location>
</feature>
<dbReference type="Gene3D" id="3.40.50.300">
    <property type="entry name" value="P-loop containing nucleotide triphosphate hydrolases"/>
    <property type="match status" value="1"/>
</dbReference>
<dbReference type="InterPro" id="IPR035897">
    <property type="entry name" value="Toll_tir_struct_dom_sf"/>
</dbReference>
<proteinExistence type="predicted"/>
<evidence type="ECO:0000256" key="2">
    <source>
        <dbReference type="ARBA" id="ARBA00022614"/>
    </source>
</evidence>
<dbReference type="SUPFAM" id="SSF52058">
    <property type="entry name" value="L domain-like"/>
    <property type="match status" value="1"/>
</dbReference>
<dbReference type="InterPro" id="IPR000157">
    <property type="entry name" value="TIR_dom"/>
</dbReference>
<dbReference type="AlphaFoldDB" id="A0A371GQX4"/>
<evidence type="ECO:0000259" key="8">
    <source>
        <dbReference type="PROSITE" id="PS50104"/>
    </source>
</evidence>
<feature type="domain" description="TIR" evidence="8">
    <location>
        <begin position="16"/>
        <end position="188"/>
    </location>
</feature>
<dbReference type="Pfam" id="PF23282">
    <property type="entry name" value="WHD_ROQ1"/>
    <property type="match status" value="1"/>
</dbReference>
<dbReference type="Gene3D" id="3.80.10.10">
    <property type="entry name" value="Ribonuclease Inhibitor"/>
    <property type="match status" value="1"/>
</dbReference>
<comment type="catalytic activity">
    <reaction evidence="7">
        <text>NAD(+) + H2O = ADP-D-ribose + nicotinamide + H(+)</text>
        <dbReference type="Rhea" id="RHEA:16301"/>
        <dbReference type="ChEBI" id="CHEBI:15377"/>
        <dbReference type="ChEBI" id="CHEBI:15378"/>
        <dbReference type="ChEBI" id="CHEBI:17154"/>
        <dbReference type="ChEBI" id="CHEBI:57540"/>
        <dbReference type="ChEBI" id="CHEBI:57967"/>
        <dbReference type="EC" id="3.2.2.6"/>
    </reaction>
    <physiologicalReaction direction="left-to-right" evidence="7">
        <dbReference type="Rhea" id="RHEA:16302"/>
    </physiologicalReaction>
</comment>
<dbReference type="InterPro" id="IPR027417">
    <property type="entry name" value="P-loop_NTPase"/>
</dbReference>
<organism evidence="9 10">
    <name type="scientific">Mucuna pruriens</name>
    <name type="common">Velvet bean</name>
    <name type="synonym">Dolichos pruriens</name>
    <dbReference type="NCBI Taxonomy" id="157652"/>
    <lineage>
        <taxon>Eukaryota</taxon>
        <taxon>Viridiplantae</taxon>
        <taxon>Streptophyta</taxon>
        <taxon>Embryophyta</taxon>
        <taxon>Tracheophyta</taxon>
        <taxon>Spermatophyta</taxon>
        <taxon>Magnoliopsida</taxon>
        <taxon>eudicotyledons</taxon>
        <taxon>Gunneridae</taxon>
        <taxon>Pentapetalae</taxon>
        <taxon>rosids</taxon>
        <taxon>fabids</taxon>
        <taxon>Fabales</taxon>
        <taxon>Fabaceae</taxon>
        <taxon>Papilionoideae</taxon>
        <taxon>50 kb inversion clade</taxon>
        <taxon>NPAAA clade</taxon>
        <taxon>indigoferoid/millettioid clade</taxon>
        <taxon>Phaseoleae</taxon>
        <taxon>Mucuna</taxon>
    </lineage>
</organism>
<protein>
    <recommendedName>
        <fullName evidence="1">ADP-ribosyl cyclase/cyclic ADP-ribose hydrolase</fullName>
        <ecNumber evidence="1">3.2.2.6</ecNumber>
    </recommendedName>
</protein>
<dbReference type="SUPFAM" id="SSF46785">
    <property type="entry name" value="Winged helix' DNA-binding domain"/>
    <property type="match status" value="1"/>
</dbReference>
<dbReference type="EMBL" id="QJKJ01004749">
    <property type="protein sequence ID" value="RDX92886.1"/>
    <property type="molecule type" value="Genomic_DNA"/>
</dbReference>
<dbReference type="InterPro" id="IPR042197">
    <property type="entry name" value="Apaf_helical"/>
</dbReference>
<dbReference type="OrthoDB" id="1404028at2759"/>
<keyword evidence="6" id="KW-0520">NAD</keyword>
<dbReference type="GO" id="GO:0007165">
    <property type="term" value="P:signal transduction"/>
    <property type="evidence" value="ECO:0007669"/>
    <property type="project" value="InterPro"/>
</dbReference>
<evidence type="ECO:0000313" key="10">
    <source>
        <dbReference type="Proteomes" id="UP000257109"/>
    </source>
</evidence>
<dbReference type="InterPro" id="IPR058192">
    <property type="entry name" value="WHD_ROQ1-like"/>
</dbReference>
<dbReference type="Pfam" id="PF01582">
    <property type="entry name" value="TIR"/>
    <property type="match status" value="1"/>
</dbReference>
<name>A0A371GQX4_MUCPR</name>
<dbReference type="SUPFAM" id="SSF52200">
    <property type="entry name" value="Toll/Interleukin receptor TIR domain"/>
    <property type="match status" value="1"/>
</dbReference>
<dbReference type="EC" id="3.2.2.6" evidence="1"/>
<dbReference type="Proteomes" id="UP000257109">
    <property type="component" value="Unassembled WGS sequence"/>
</dbReference>
<keyword evidence="2" id="KW-0433">Leucine-rich repeat</keyword>
<evidence type="ECO:0000313" key="9">
    <source>
        <dbReference type="EMBL" id="RDX92886.1"/>
    </source>
</evidence>
<dbReference type="SUPFAM" id="SSF52540">
    <property type="entry name" value="P-loop containing nucleoside triphosphate hydrolases"/>
    <property type="match status" value="1"/>
</dbReference>
<dbReference type="GO" id="GO:0061809">
    <property type="term" value="F:NAD+ nucleosidase activity, cyclic ADP-ribose generating"/>
    <property type="evidence" value="ECO:0007669"/>
    <property type="project" value="UniProtKB-EC"/>
</dbReference>
<dbReference type="PRINTS" id="PR00364">
    <property type="entry name" value="DISEASERSIST"/>
</dbReference>
<reference evidence="9" key="1">
    <citation type="submission" date="2018-05" db="EMBL/GenBank/DDBJ databases">
        <title>Draft genome of Mucuna pruriens seed.</title>
        <authorList>
            <person name="Nnadi N.E."/>
            <person name="Vos R."/>
            <person name="Hasami M.H."/>
            <person name="Devisetty U.K."/>
            <person name="Aguiy J.C."/>
        </authorList>
    </citation>
    <scope>NUCLEOTIDE SEQUENCE [LARGE SCALE GENOMIC DNA]</scope>
    <source>
        <strain evidence="9">JCA_2017</strain>
    </source>
</reference>
<dbReference type="InterPro" id="IPR032675">
    <property type="entry name" value="LRR_dom_sf"/>
</dbReference>
<dbReference type="Pfam" id="PF20160">
    <property type="entry name" value="C-JID"/>
    <property type="match status" value="1"/>
</dbReference>
<evidence type="ECO:0000256" key="6">
    <source>
        <dbReference type="ARBA" id="ARBA00023027"/>
    </source>
</evidence>
<comment type="caution">
    <text evidence="9">The sequence shown here is derived from an EMBL/GenBank/DDBJ whole genome shotgun (WGS) entry which is preliminary data.</text>
</comment>
<dbReference type="InterPro" id="IPR036390">
    <property type="entry name" value="WH_DNA-bd_sf"/>
</dbReference>
<dbReference type="InterPro" id="IPR044974">
    <property type="entry name" value="Disease_R_plants"/>
</dbReference>
<dbReference type="GO" id="GO:0043531">
    <property type="term" value="F:ADP binding"/>
    <property type="evidence" value="ECO:0007669"/>
    <property type="project" value="InterPro"/>
</dbReference>
<dbReference type="FunFam" id="3.40.50.10140:FF:000007">
    <property type="entry name" value="Disease resistance protein (TIR-NBS-LRR class)"/>
    <property type="match status" value="1"/>
</dbReference>
<dbReference type="PROSITE" id="PS50104">
    <property type="entry name" value="TIR"/>
    <property type="match status" value="1"/>
</dbReference>
<evidence type="ECO:0000256" key="7">
    <source>
        <dbReference type="ARBA" id="ARBA00047304"/>
    </source>
</evidence>
<dbReference type="PANTHER" id="PTHR11017">
    <property type="entry name" value="LEUCINE-RICH REPEAT-CONTAINING PROTEIN"/>
    <property type="match status" value="1"/>
</dbReference>
<keyword evidence="5" id="KW-0611">Plant defense</keyword>
<dbReference type="InterPro" id="IPR002182">
    <property type="entry name" value="NB-ARC"/>
</dbReference>
<keyword evidence="10" id="KW-1185">Reference proteome</keyword>
<dbReference type="Gene3D" id="3.40.50.10140">
    <property type="entry name" value="Toll/interleukin-1 receptor homology (TIR) domain"/>
    <property type="match status" value="1"/>
</dbReference>
<accession>A0A371GQX4</accession>
<dbReference type="PANTHER" id="PTHR11017:SF259">
    <property type="entry name" value="ADP-RIBOSYL CYCLASE_CYCLIC ADP-RIBOSE HYDROLASE"/>
    <property type="match status" value="1"/>
</dbReference>
<evidence type="ECO:0000256" key="4">
    <source>
        <dbReference type="ARBA" id="ARBA00022801"/>
    </source>
</evidence>
<sequence>MACKSIQSGSSSHMRRKYDVFVSFRGDTRNNFTDHLFGAFQRRGIVTFRDDKKLKKGEPVAPELLQAIEGSRVLIVIFSKNYASSTWCLRELEKIFECLQVSGKCVLPIFYDVDPSEVRKQGGDFEKAFAKHEERFKLDSCMMMKVQRWREALTQVANLSGWDVRDKPQYVEIENIAEEIIRTLSHKLSSLPHDLVGMQYPVQELEKLLLLSSIDDVRVVGICGMGGIGKTTLATILYDRISHHYDACCYIGDVSKIYRDHGPIGVQKQLLHQTLNDENLQICELSKVTNLIQDRLCHVRAFIVLDNVDQIEQLEKLAINREWLSAGSRIVIISRDEHILQMHKVDKVYNVQLLNWDNSLKLFFKKAFRCDDIRSDYRELTYDLLKYANGLPLAIKVLGSFLFGRDVSEWRNALAQLRENPCKDMMRVLQLCFDGLEEMEREIFLDIACFFNGNEEQYVKKVLNCCGFHPDIGIRVLIDKSLITISNSLIEMHDLLEELGRKIVQKNSSKESKKWSRLWLDRCFYNVMLENMETEYIEAIVLSCAKEGEVLMAETLSKMSRLRLLVLNNMNFQGSLNYLSNELKYLFWDKYPFMSLPSSFQPDKLVELILTGSNIKHLWEGTMQPLQNLKCMDLSHSTNLIKMSDIGQIPNLESLILEGCTKLVQIDSSIVLKKLILLNLKNCKSLACIPKCILDPCSLEYLNLSGCSRLDKEFFCCLLPSLHCLRDLDISFCNLCQIPHGIGCLGCLERLNLGGNNFVKLPCDLRKLCNLVYLNLDHCKQLKYLPELPLLTCLPTREVAWGTRRPGLYIFNCPELGEKERCCSLTLSWMRQMLQVHTPSFVLLYLCVRVNQETISPFDEIDIIIPGSKIPRWFNNQSEASSISIDPAPTLHNNNWTGIACSAVFAVHPTNLRNEWEPSIKIGFQKRSDKFTTIPVILNRDLISIESDHMWIFYFTREEFIDIVSHITGKTEEAYDLGGIKLTTVIRHGQGLHVEVKSCGHSLIISTDTETIRETKCYAMLSVKL</sequence>
<dbReference type="Pfam" id="PF00931">
    <property type="entry name" value="NB-ARC"/>
    <property type="match status" value="1"/>
</dbReference>
<evidence type="ECO:0000256" key="5">
    <source>
        <dbReference type="ARBA" id="ARBA00022821"/>
    </source>
</evidence>
<evidence type="ECO:0000256" key="1">
    <source>
        <dbReference type="ARBA" id="ARBA00011982"/>
    </source>
</evidence>
<dbReference type="SMART" id="SM00255">
    <property type="entry name" value="TIR"/>
    <property type="match status" value="1"/>
</dbReference>
<gene>
    <name evidence="9" type="primary">N</name>
    <name evidence="9" type="ORF">CR513_24927</name>
</gene>
<dbReference type="Gene3D" id="1.10.8.430">
    <property type="entry name" value="Helical domain of apoptotic protease-activating factors"/>
    <property type="match status" value="1"/>
</dbReference>
<dbReference type="InterPro" id="IPR045344">
    <property type="entry name" value="C-JID"/>
</dbReference>
<evidence type="ECO:0000256" key="3">
    <source>
        <dbReference type="ARBA" id="ARBA00022737"/>
    </source>
</evidence>
<keyword evidence="4" id="KW-0378">Hydrolase</keyword>